<name>D3VB58_XENNA</name>
<evidence type="ECO:0000313" key="2">
    <source>
        <dbReference type="Proteomes" id="UP000008075"/>
    </source>
</evidence>
<dbReference type="Proteomes" id="UP000008075">
    <property type="component" value="Chromosome"/>
</dbReference>
<dbReference type="AlphaFoldDB" id="D3VB58"/>
<dbReference type="EMBL" id="FN667742">
    <property type="protein sequence ID" value="CBJ91833.1"/>
    <property type="molecule type" value="Genomic_DNA"/>
</dbReference>
<accession>D3VB58</accession>
<gene>
    <name evidence="1" type="ordered locus">XNC1_3802</name>
</gene>
<keyword evidence="2" id="KW-1185">Reference proteome</keyword>
<dbReference type="HOGENOM" id="CLU_3049474_0_0_6"/>
<dbReference type="KEGG" id="xne:XNC1_3802"/>
<evidence type="ECO:0000313" key="1">
    <source>
        <dbReference type="EMBL" id="CBJ91833.1"/>
    </source>
</evidence>
<protein>
    <submittedName>
        <fullName evidence="1">Uncharacterized protein</fullName>
    </submittedName>
</protein>
<organism evidence="1 2">
    <name type="scientific">Xenorhabdus nematophila (strain ATCC 19061 / DSM 3370 / CCUG 14189 / LMG 1036 / NCIMB 9965 / AN6)</name>
    <dbReference type="NCBI Taxonomy" id="406817"/>
    <lineage>
        <taxon>Bacteria</taxon>
        <taxon>Pseudomonadati</taxon>
        <taxon>Pseudomonadota</taxon>
        <taxon>Gammaproteobacteria</taxon>
        <taxon>Enterobacterales</taxon>
        <taxon>Morganellaceae</taxon>
        <taxon>Xenorhabdus</taxon>
    </lineage>
</organism>
<reference evidence="1 2" key="1">
    <citation type="journal article" date="2011" name="PLoS ONE">
        <title>The entomopathogenic bacterial endosymbionts xenorhabdus and photorhabdus: convergent lifestyles from divergent genomes.</title>
        <authorList>
            <person name="Chaston J.M."/>
            <person name="Suen G."/>
            <person name="Tucker S.L."/>
            <person name="Andersen A.W."/>
            <person name="Bhasin A."/>
            <person name="Bode E."/>
            <person name="Bode H.B."/>
            <person name="Brachmann A.O."/>
            <person name="Cowles C.E."/>
            <person name="Cowles K.N."/>
            <person name="Darby C."/>
            <person name="de Leon L."/>
            <person name="Drace K."/>
            <person name="Du Z."/>
            <person name="Givaudan A."/>
            <person name="Herbert Tran E.E."/>
            <person name="Jewell K.A."/>
            <person name="Knack J.J."/>
            <person name="Krasomil-Osterfeld K.C."/>
            <person name="Kukor R."/>
            <person name="Lanois A."/>
            <person name="Latreille P."/>
            <person name="Leimgruber N.K."/>
            <person name="Lipke C.M."/>
            <person name="Liu R."/>
            <person name="Lu X."/>
            <person name="Martens E.C."/>
            <person name="Marri P.R."/>
            <person name="Medigue C."/>
            <person name="Menard M.L."/>
            <person name="Miller N.M."/>
            <person name="Morales-Soto N."/>
            <person name="Norton S."/>
            <person name="Ogier J.C."/>
            <person name="Orchard S.S."/>
            <person name="Park D."/>
            <person name="Park Y."/>
            <person name="Qurollo B.A."/>
            <person name="Sugar D.R."/>
            <person name="Richards G.R."/>
            <person name="Rouy Z."/>
            <person name="Slominski B."/>
            <person name="Slominski K."/>
            <person name="Snyder H."/>
            <person name="Tjaden B.C."/>
            <person name="van der Hoeven R."/>
            <person name="Welch R.D."/>
            <person name="Wheeler C."/>
            <person name="Xiang B."/>
            <person name="Barbazuk B."/>
            <person name="Gaudriault S."/>
            <person name="Goodner B."/>
            <person name="Slater S.C."/>
            <person name="Forst S."/>
            <person name="Goldman B.S."/>
            <person name="Goodrich-Blair H."/>
        </authorList>
    </citation>
    <scope>NUCLEOTIDE SEQUENCE [LARGE SCALE GENOMIC DNA]</scope>
    <source>
        <strain evidence="2">ATCC 19061 / DSM 3370 / CCUG 14189 / LMG 1036 / NCIMB 9965 / AN6</strain>
    </source>
</reference>
<proteinExistence type="predicted"/>
<sequence length="54" mass="6633">MPLKFIIKWLRIFISHMQPIREHRILNKQKGISIYLYKLRAVNGTFCLFNHELY</sequence>